<dbReference type="InterPro" id="IPR001633">
    <property type="entry name" value="EAL_dom"/>
</dbReference>
<feature type="domain" description="PAC" evidence="1">
    <location>
        <begin position="108"/>
        <end position="162"/>
    </location>
</feature>
<dbReference type="PROSITE" id="PS50887">
    <property type="entry name" value="GGDEF"/>
    <property type="match status" value="2"/>
</dbReference>
<organism evidence="4 5">
    <name type="scientific">Waltera acetigignens</name>
    <dbReference type="NCBI Taxonomy" id="2981769"/>
    <lineage>
        <taxon>Bacteria</taxon>
        <taxon>Bacillati</taxon>
        <taxon>Bacillota</taxon>
        <taxon>Clostridia</taxon>
        <taxon>Lachnospirales</taxon>
        <taxon>Lachnospiraceae</taxon>
        <taxon>Waltera</taxon>
    </lineage>
</organism>
<dbReference type="Pfam" id="PF00990">
    <property type="entry name" value="GGDEF"/>
    <property type="match status" value="2"/>
</dbReference>
<dbReference type="InterPro" id="IPR043128">
    <property type="entry name" value="Rev_trsase/Diguanyl_cyclase"/>
</dbReference>
<dbReference type="Gene3D" id="3.30.70.270">
    <property type="match status" value="2"/>
</dbReference>
<dbReference type="Pfam" id="PF00563">
    <property type="entry name" value="EAL"/>
    <property type="match status" value="1"/>
</dbReference>
<gene>
    <name evidence="4" type="ORF">LKD75_05235</name>
</gene>
<dbReference type="CDD" id="cd01948">
    <property type="entry name" value="EAL"/>
    <property type="match status" value="1"/>
</dbReference>
<evidence type="ECO:0000313" key="4">
    <source>
        <dbReference type="EMBL" id="MCC2119006.1"/>
    </source>
</evidence>
<dbReference type="PANTHER" id="PTHR44757:SF2">
    <property type="entry name" value="BIOFILM ARCHITECTURE MAINTENANCE PROTEIN MBAA"/>
    <property type="match status" value="1"/>
</dbReference>
<evidence type="ECO:0000259" key="2">
    <source>
        <dbReference type="PROSITE" id="PS50883"/>
    </source>
</evidence>
<feature type="domain" description="GGDEF" evidence="3">
    <location>
        <begin position="193"/>
        <end position="324"/>
    </location>
</feature>
<dbReference type="Gene3D" id="3.20.20.450">
    <property type="entry name" value="EAL domain"/>
    <property type="match status" value="1"/>
</dbReference>
<dbReference type="RefSeq" id="WP_227732927.1">
    <property type="nucleotide sequence ID" value="NZ_JAJEPV010000009.1"/>
</dbReference>
<dbReference type="SMART" id="SM00052">
    <property type="entry name" value="EAL"/>
    <property type="match status" value="1"/>
</dbReference>
<dbReference type="SMART" id="SM00267">
    <property type="entry name" value="GGDEF"/>
    <property type="match status" value="2"/>
</dbReference>
<dbReference type="SUPFAM" id="SSF141868">
    <property type="entry name" value="EAL domain-like"/>
    <property type="match status" value="1"/>
</dbReference>
<dbReference type="InterPro" id="IPR052155">
    <property type="entry name" value="Biofilm_reg_signaling"/>
</dbReference>
<dbReference type="InterPro" id="IPR000700">
    <property type="entry name" value="PAS-assoc_C"/>
</dbReference>
<name>A0AAE2ZX10_9FIRM</name>
<comment type="caution">
    <text evidence="4">The sequence shown here is derived from an EMBL/GenBank/DDBJ whole genome shotgun (WGS) entry which is preliminary data.</text>
</comment>
<evidence type="ECO:0000313" key="5">
    <source>
        <dbReference type="Proteomes" id="UP001197795"/>
    </source>
</evidence>
<evidence type="ECO:0000259" key="3">
    <source>
        <dbReference type="PROSITE" id="PS50887"/>
    </source>
</evidence>
<sequence>MEEKCIGLKKEVALQEKQTGDVDRQLDETTRELHREREKLMAVIRMSGDLIFEYDIVNDKMYYAGPGEGILYSRQITEGYTDQLLKEAGNRTETVEQQLAEALRSGKPDIYIELCKTDAEGKPRWVKVIGQTFYDEKGEPERVLGKVCDIDDQKKKEWELREKSQKDSLTGLLNNSTIKQQIGARLQSLKRGQTGYLVVQDVDSFKKINDTNGHLFGDAVLCSFADELSNIFPEALKGRIGGDEFVFYVEDMDREQLEEKLKQLNRCMSDRYDDDKTGLHISCSLGAAVTDGTVTDYNLLFQWADAALYQVKSKGKGAYYLLDVKEGVALPGKSYLDSEENKEDEIAHKEAQFESAEDLVLFCMDLLENVPNLTSALKVICERTCSFFGIDDMICMEVNEAGPTIRYQWNREEKKDFARRILNPGVFEWDRIRKKADESGAVIYRQSETPDVYKEEAESVMIVMSTAAKGLKASVIFSNRHTDRSWQEEKNALCRISHQIFNRLRTLKNAEKDQRELNRKLNYDALTGLPIYNKFVDKLEAYMAAHGKSGLFFVSSDFSNFQYVNEMYGYEVGDRILHDFAIALQEKCQNGVLFCRVTSDHFVGVLKEDTVEKARDKYLEFTNAFVQKINSRYDQCNLVIATGMYEILENDWSVSSMMDNANEARKQCKTQKVDSAVEIYTEKIRKNLENTREIVSGMVAAYNNKEFRAYLQPKVSLHTGKVVGAEALVRWIRADGSMVMPGRFIDVFERNGFVTKVDFAILDQVLEYLQDALAQREEVVPISVNFSRRHNEYTDFVPNILKRLKDYKVPSELLEVEVTESVFMSDLNKLTNNLETLRDKGVEISVDDFGSGYSSLNLLSKVAVDTVKLDKQFLDDTMNSEREETALTIIKYLTKMLKHLGFKVLAEGVETKEQLDMLRLADCDIVQGYFYAKPMPIDDFRKFLQEFNERDNA</sequence>
<dbReference type="InterPro" id="IPR035919">
    <property type="entry name" value="EAL_sf"/>
</dbReference>
<protein>
    <submittedName>
        <fullName evidence="4">EAL domain-containing protein</fullName>
    </submittedName>
</protein>
<dbReference type="PROSITE" id="PS50883">
    <property type="entry name" value="EAL"/>
    <property type="match status" value="1"/>
</dbReference>
<dbReference type="InterPro" id="IPR035965">
    <property type="entry name" value="PAS-like_dom_sf"/>
</dbReference>
<reference evidence="4 5" key="1">
    <citation type="submission" date="2021-10" db="EMBL/GenBank/DDBJ databases">
        <title>Anaerobic single-cell dispensing facilitates the cultivation of human gut bacteria.</title>
        <authorList>
            <person name="Afrizal A."/>
        </authorList>
    </citation>
    <scope>NUCLEOTIDE SEQUENCE [LARGE SCALE GENOMIC DNA]</scope>
    <source>
        <strain evidence="4 5">CLA-AA-H273</strain>
    </source>
</reference>
<dbReference type="PANTHER" id="PTHR44757">
    <property type="entry name" value="DIGUANYLATE CYCLASE DGCP"/>
    <property type="match status" value="1"/>
</dbReference>
<dbReference type="SUPFAM" id="SSF55785">
    <property type="entry name" value="PYP-like sensor domain (PAS domain)"/>
    <property type="match status" value="1"/>
</dbReference>
<dbReference type="CDD" id="cd01949">
    <property type="entry name" value="GGDEF"/>
    <property type="match status" value="1"/>
</dbReference>
<keyword evidence="5" id="KW-1185">Reference proteome</keyword>
<proteinExistence type="predicted"/>
<dbReference type="AlphaFoldDB" id="A0AAE2ZX10"/>
<dbReference type="Proteomes" id="UP001197795">
    <property type="component" value="Unassembled WGS sequence"/>
</dbReference>
<dbReference type="PROSITE" id="PS50113">
    <property type="entry name" value="PAC"/>
    <property type="match status" value="1"/>
</dbReference>
<dbReference type="NCBIfam" id="TIGR00254">
    <property type="entry name" value="GGDEF"/>
    <property type="match status" value="2"/>
</dbReference>
<feature type="domain" description="GGDEF" evidence="3">
    <location>
        <begin position="549"/>
        <end position="682"/>
    </location>
</feature>
<evidence type="ECO:0000259" key="1">
    <source>
        <dbReference type="PROSITE" id="PS50113"/>
    </source>
</evidence>
<dbReference type="EMBL" id="JAJEPV010000009">
    <property type="protein sequence ID" value="MCC2119006.1"/>
    <property type="molecule type" value="Genomic_DNA"/>
</dbReference>
<dbReference type="Gene3D" id="3.30.450.20">
    <property type="entry name" value="PAS domain"/>
    <property type="match status" value="1"/>
</dbReference>
<dbReference type="SUPFAM" id="SSF55073">
    <property type="entry name" value="Nucleotide cyclase"/>
    <property type="match status" value="2"/>
</dbReference>
<accession>A0AAE2ZX10</accession>
<dbReference type="InterPro" id="IPR029787">
    <property type="entry name" value="Nucleotide_cyclase"/>
</dbReference>
<dbReference type="InterPro" id="IPR000160">
    <property type="entry name" value="GGDEF_dom"/>
</dbReference>
<feature type="domain" description="EAL" evidence="2">
    <location>
        <begin position="691"/>
        <end position="948"/>
    </location>
</feature>